<keyword evidence="2" id="KW-1185">Reference proteome</keyword>
<accession>A0A392UYQ3</accession>
<evidence type="ECO:0000313" key="2">
    <source>
        <dbReference type="Proteomes" id="UP000265520"/>
    </source>
</evidence>
<name>A0A392UYQ3_9FABA</name>
<protein>
    <submittedName>
        <fullName evidence="1">Uncharacterized protein</fullName>
    </submittedName>
</protein>
<dbReference type="AlphaFoldDB" id="A0A392UYQ3"/>
<evidence type="ECO:0000313" key="1">
    <source>
        <dbReference type="EMBL" id="MCI79280.1"/>
    </source>
</evidence>
<sequence length="47" mass="4674">AEVGIEPVVVQPFAAARLASSLNVAYRPEPAAPDTGDALLAAVATSP</sequence>
<dbReference type="Proteomes" id="UP000265520">
    <property type="component" value="Unassembled WGS sequence"/>
</dbReference>
<comment type="caution">
    <text evidence="1">The sequence shown here is derived from an EMBL/GenBank/DDBJ whole genome shotgun (WGS) entry which is preliminary data.</text>
</comment>
<organism evidence="1 2">
    <name type="scientific">Trifolium medium</name>
    <dbReference type="NCBI Taxonomy" id="97028"/>
    <lineage>
        <taxon>Eukaryota</taxon>
        <taxon>Viridiplantae</taxon>
        <taxon>Streptophyta</taxon>
        <taxon>Embryophyta</taxon>
        <taxon>Tracheophyta</taxon>
        <taxon>Spermatophyta</taxon>
        <taxon>Magnoliopsida</taxon>
        <taxon>eudicotyledons</taxon>
        <taxon>Gunneridae</taxon>
        <taxon>Pentapetalae</taxon>
        <taxon>rosids</taxon>
        <taxon>fabids</taxon>
        <taxon>Fabales</taxon>
        <taxon>Fabaceae</taxon>
        <taxon>Papilionoideae</taxon>
        <taxon>50 kb inversion clade</taxon>
        <taxon>NPAAA clade</taxon>
        <taxon>Hologalegina</taxon>
        <taxon>IRL clade</taxon>
        <taxon>Trifolieae</taxon>
        <taxon>Trifolium</taxon>
    </lineage>
</organism>
<reference evidence="1 2" key="1">
    <citation type="journal article" date="2018" name="Front. Plant Sci.">
        <title>Red Clover (Trifolium pratense) and Zigzag Clover (T. medium) - A Picture of Genomic Similarities and Differences.</title>
        <authorList>
            <person name="Dluhosova J."/>
            <person name="Istvanek J."/>
            <person name="Nedelnik J."/>
            <person name="Repkova J."/>
        </authorList>
    </citation>
    <scope>NUCLEOTIDE SEQUENCE [LARGE SCALE GENOMIC DNA]</scope>
    <source>
        <strain evidence="2">cv. 10/8</strain>
        <tissue evidence="1">Leaf</tissue>
    </source>
</reference>
<proteinExistence type="predicted"/>
<dbReference type="EMBL" id="LXQA010970391">
    <property type="protein sequence ID" value="MCI79280.1"/>
    <property type="molecule type" value="Genomic_DNA"/>
</dbReference>
<feature type="non-terminal residue" evidence="1">
    <location>
        <position position="47"/>
    </location>
</feature>
<feature type="non-terminal residue" evidence="1">
    <location>
        <position position="1"/>
    </location>
</feature>